<dbReference type="OrthoDB" id="5464610at2"/>
<sequence>MSDTTSDFEIHPHERRALEALLQFPLTEALFGRRSRRFALGGELPEGPLAYKSRYEPYPLSELERLLILTTVGGLTGWHNLISHHKNVAPKLPSYSGMAAGRTFPSAAGFHTSQIFFTDDSGTYTFKTRDANPPVARNSQGQVDPVALLLAHKQYIVRLSDSRLYIPPHEPYMAGHNAWNANKPGSLLVWPIADVAQHQLLKLLFIAQNGFVLYDDVHNRSIPGLEKFKDYVAVDKPYPLTAFDQATLAEVSAEISAAVFAGHLMQQAMGLGGWMLNGLDRVRTLGASGDPAVPGLGFRYDFKPGWSRPNPTGLEGVFEGYCPPHYPHMKAAVEALVERKYKAGGPFNPETPGPWKDSKAVRSQAFPHAEWLVEVVALQAQYLFDTFGKFPATVPTIYSLMFLQTHHLDLEYYDRFFEPGAYLQTHREHLEKWHGVRLEDLPKRDDGR</sequence>
<protein>
    <submittedName>
        <fullName evidence="1">Uncharacterized protein</fullName>
    </submittedName>
</protein>
<evidence type="ECO:0000313" key="2">
    <source>
        <dbReference type="Proteomes" id="UP000321197"/>
    </source>
</evidence>
<proteinExistence type="predicted"/>
<evidence type="ECO:0000313" key="1">
    <source>
        <dbReference type="EMBL" id="GEM85010.1"/>
    </source>
</evidence>
<name>A0A511R5X8_9DEIN</name>
<dbReference type="RefSeq" id="WP_119340335.1">
    <property type="nucleotide sequence ID" value="NZ_BJXL01000159.1"/>
</dbReference>
<dbReference type="Proteomes" id="UP000321197">
    <property type="component" value="Unassembled WGS sequence"/>
</dbReference>
<gene>
    <name evidence="1" type="ORF">MHY01S_31760</name>
</gene>
<dbReference type="AlphaFoldDB" id="A0A511R5X8"/>
<reference evidence="1 2" key="1">
    <citation type="submission" date="2019-07" db="EMBL/GenBank/DDBJ databases">
        <title>Whole genome shotgun sequence of Meiothermus hypogaeus NBRC 106114.</title>
        <authorList>
            <person name="Hosoyama A."/>
            <person name="Uohara A."/>
            <person name="Ohji S."/>
            <person name="Ichikawa N."/>
        </authorList>
    </citation>
    <scope>NUCLEOTIDE SEQUENCE [LARGE SCALE GENOMIC DNA]</scope>
    <source>
        <strain evidence="1 2">NBRC 106114</strain>
    </source>
</reference>
<dbReference type="EMBL" id="BJXL01000159">
    <property type="protein sequence ID" value="GEM85010.1"/>
    <property type="molecule type" value="Genomic_DNA"/>
</dbReference>
<comment type="caution">
    <text evidence="1">The sequence shown here is derived from an EMBL/GenBank/DDBJ whole genome shotgun (WGS) entry which is preliminary data.</text>
</comment>
<accession>A0A511R5X8</accession>
<organism evidence="1 2">
    <name type="scientific">Meiothermus hypogaeus NBRC 106114</name>
    <dbReference type="NCBI Taxonomy" id="1227553"/>
    <lineage>
        <taxon>Bacteria</taxon>
        <taxon>Thermotogati</taxon>
        <taxon>Deinococcota</taxon>
        <taxon>Deinococci</taxon>
        <taxon>Thermales</taxon>
        <taxon>Thermaceae</taxon>
        <taxon>Meiothermus</taxon>
    </lineage>
</organism>